<accession>A0A5D3D7P5</accession>
<dbReference type="CDD" id="cd00303">
    <property type="entry name" value="retropepsin_like"/>
    <property type="match status" value="1"/>
</dbReference>
<sequence>MKAVNYVALPIVRLVKRTTIKLGGWKGPVDFVVVKMDDFDVVLGMEFLLEHQVIPMPSAKYLAITESFPTVVQADIRQPNGFKMILVMQLNESPAQEEQPSVAILLGVLGKLGETVPKDTLYVLETCHDVMPNSWPKSLSMRRTIDHGIELLPEAKASAKNAYRIAPLELAKLWKPSKMLLNTGFSRPVQVSYGVYVLSLKKKDKNLQQCIDRRIQNKLTVRRKYPFSALTRLFDRPCRVKYFPKSDI</sequence>
<dbReference type="SUPFAM" id="SSF56672">
    <property type="entry name" value="DNA/RNA polymerases"/>
    <property type="match status" value="1"/>
</dbReference>
<dbReference type="InterPro" id="IPR043502">
    <property type="entry name" value="DNA/RNA_pol_sf"/>
</dbReference>
<dbReference type="Proteomes" id="UP000321947">
    <property type="component" value="Unassembled WGS sequence"/>
</dbReference>
<protein>
    <recommendedName>
        <fullName evidence="3">Asp_protease_2 domain-containing protein</fullName>
    </recommendedName>
</protein>
<reference evidence="1 2" key="1">
    <citation type="submission" date="2019-08" db="EMBL/GenBank/DDBJ databases">
        <title>Draft genome sequences of two oriental melons (Cucumis melo L. var makuwa).</title>
        <authorList>
            <person name="Kwon S.-Y."/>
        </authorList>
    </citation>
    <scope>NUCLEOTIDE SEQUENCE [LARGE SCALE GENOMIC DNA]</scope>
    <source>
        <strain evidence="2">cv. Chang Bougi</strain>
        <tissue evidence="1">Leaf</tissue>
    </source>
</reference>
<dbReference type="Gene3D" id="3.10.10.10">
    <property type="entry name" value="HIV Type 1 Reverse Transcriptase, subunit A, domain 1"/>
    <property type="match status" value="1"/>
</dbReference>
<name>A0A5D3D7P5_CUCMM</name>
<evidence type="ECO:0000313" key="1">
    <source>
        <dbReference type="EMBL" id="TYK19581.1"/>
    </source>
</evidence>
<dbReference type="InterPro" id="IPR043128">
    <property type="entry name" value="Rev_trsase/Diguanyl_cyclase"/>
</dbReference>
<dbReference type="Gene3D" id="2.40.70.10">
    <property type="entry name" value="Acid Proteases"/>
    <property type="match status" value="1"/>
</dbReference>
<dbReference type="InterPro" id="IPR032567">
    <property type="entry name" value="RTL1-rel"/>
</dbReference>
<organism evidence="1 2">
    <name type="scientific">Cucumis melo var. makuwa</name>
    <name type="common">Oriental melon</name>
    <dbReference type="NCBI Taxonomy" id="1194695"/>
    <lineage>
        <taxon>Eukaryota</taxon>
        <taxon>Viridiplantae</taxon>
        <taxon>Streptophyta</taxon>
        <taxon>Embryophyta</taxon>
        <taxon>Tracheophyta</taxon>
        <taxon>Spermatophyta</taxon>
        <taxon>Magnoliopsida</taxon>
        <taxon>eudicotyledons</taxon>
        <taxon>Gunneridae</taxon>
        <taxon>Pentapetalae</taxon>
        <taxon>rosids</taxon>
        <taxon>fabids</taxon>
        <taxon>Cucurbitales</taxon>
        <taxon>Cucurbitaceae</taxon>
        <taxon>Benincaseae</taxon>
        <taxon>Cucumis</taxon>
    </lineage>
</organism>
<comment type="caution">
    <text evidence="1">The sequence shown here is derived from an EMBL/GenBank/DDBJ whole genome shotgun (WGS) entry which is preliminary data.</text>
</comment>
<evidence type="ECO:0000313" key="2">
    <source>
        <dbReference type="Proteomes" id="UP000321947"/>
    </source>
</evidence>
<dbReference type="PANTHER" id="PTHR15503:SF45">
    <property type="entry name" value="RNA-DIRECTED DNA POLYMERASE HOMOLOG"/>
    <property type="match status" value="1"/>
</dbReference>
<dbReference type="PANTHER" id="PTHR15503">
    <property type="entry name" value="LDOC1 RELATED"/>
    <property type="match status" value="1"/>
</dbReference>
<dbReference type="InterPro" id="IPR021109">
    <property type="entry name" value="Peptidase_aspartic_dom_sf"/>
</dbReference>
<dbReference type="EMBL" id="SSTD01006850">
    <property type="protein sequence ID" value="TYK19581.1"/>
    <property type="molecule type" value="Genomic_DNA"/>
</dbReference>
<evidence type="ECO:0008006" key="3">
    <source>
        <dbReference type="Google" id="ProtNLM"/>
    </source>
</evidence>
<gene>
    <name evidence="1" type="ORF">E5676_scaffold1274G00110</name>
</gene>
<dbReference type="Gene3D" id="3.30.70.270">
    <property type="match status" value="1"/>
</dbReference>
<proteinExistence type="predicted"/>
<dbReference type="AlphaFoldDB" id="A0A5D3D7P5"/>